<evidence type="ECO:0000256" key="1">
    <source>
        <dbReference type="ARBA" id="ARBA00004651"/>
    </source>
</evidence>
<sequence>MFKRYVEILSLPGALAFSLAGVVARFPMALVGISTILMIEQLYGNYASAGVVSGASVISFAVGAPILARLVDSYGQARVMIPSITISALAMSGVIYAAIMRAPLVVLIVLAIVTGLTTGSIGSLVRSRWAKVATEGWQIQAAYSMESAFDELVFVVGPILATFLATSVHPTAGLALTIVLTLAGGYWFLLQKKTEPVPTPRPKDTHERSVMLNPTMIVLAITYMGAGALFGANDLAVVAFTKEHGAASLAGAMLAIFALGSLCGALVYGARTWKMPLWKLFGIGILALAIGASTFVFASSLPILGVVMLVTGLVIAPTMTNVNTIVQRIMPSGRLTEGLTWMSTAMNIGVSIGAALSGPLVDSQGSHGGFLVVIASGWCMAAAAFLGMRVLKKSTTQ</sequence>
<keyword evidence="2 5" id="KW-0812">Transmembrane</keyword>
<keyword evidence="3 5" id="KW-1133">Transmembrane helix</keyword>
<gene>
    <name evidence="7" type="ORF">FYJ24_06765</name>
</gene>
<dbReference type="Pfam" id="PF07690">
    <property type="entry name" value="MFS_1"/>
    <property type="match status" value="1"/>
</dbReference>
<dbReference type="Proteomes" id="UP000470875">
    <property type="component" value="Unassembled WGS sequence"/>
</dbReference>
<keyword evidence="8" id="KW-1185">Reference proteome</keyword>
<feature type="transmembrane region" description="Helical" evidence="5">
    <location>
        <begin position="48"/>
        <end position="67"/>
    </location>
</feature>
<keyword evidence="4 5" id="KW-0472">Membrane</keyword>
<feature type="transmembrane region" description="Helical" evidence="5">
    <location>
        <begin position="105"/>
        <end position="127"/>
    </location>
</feature>
<reference evidence="7 8" key="1">
    <citation type="submission" date="2019-08" db="EMBL/GenBank/DDBJ databases">
        <title>In-depth cultivation of the pig gut microbiome towards novel bacterial diversity and tailored functional studies.</title>
        <authorList>
            <person name="Wylensek D."/>
            <person name="Hitch T.C.A."/>
            <person name="Clavel T."/>
        </authorList>
    </citation>
    <scope>NUCLEOTIDE SEQUENCE [LARGE SCALE GENOMIC DNA]</scope>
    <source>
        <strain evidence="7 8">WB03_NA08</strain>
    </source>
</reference>
<dbReference type="SUPFAM" id="SSF103473">
    <property type="entry name" value="MFS general substrate transporter"/>
    <property type="match status" value="1"/>
</dbReference>
<evidence type="ECO:0000313" key="8">
    <source>
        <dbReference type="Proteomes" id="UP000470875"/>
    </source>
</evidence>
<protein>
    <submittedName>
        <fullName evidence="7">MFS transporter</fullName>
    </submittedName>
</protein>
<accession>A0A6N7W8K7</accession>
<feature type="transmembrane region" description="Helical" evidence="5">
    <location>
        <begin position="368"/>
        <end position="391"/>
    </location>
</feature>
<dbReference type="PROSITE" id="PS50850">
    <property type="entry name" value="MFS"/>
    <property type="match status" value="1"/>
</dbReference>
<dbReference type="GO" id="GO:0022857">
    <property type="term" value="F:transmembrane transporter activity"/>
    <property type="evidence" value="ECO:0007669"/>
    <property type="project" value="InterPro"/>
</dbReference>
<dbReference type="AlphaFoldDB" id="A0A6N7W8K7"/>
<feature type="domain" description="Major facilitator superfamily (MFS) profile" evidence="6">
    <location>
        <begin position="215"/>
        <end position="397"/>
    </location>
</feature>
<dbReference type="PANTHER" id="PTHR23542">
    <property type="match status" value="1"/>
</dbReference>
<name>A0A6N7W8K7_9ACTO</name>
<dbReference type="RefSeq" id="WP_318656577.1">
    <property type="nucleotide sequence ID" value="NZ_VULO01000007.1"/>
</dbReference>
<feature type="transmembrane region" description="Helical" evidence="5">
    <location>
        <begin position="210"/>
        <end position="230"/>
    </location>
</feature>
<dbReference type="GO" id="GO:0005886">
    <property type="term" value="C:plasma membrane"/>
    <property type="evidence" value="ECO:0007669"/>
    <property type="project" value="UniProtKB-SubCell"/>
</dbReference>
<feature type="transmembrane region" description="Helical" evidence="5">
    <location>
        <begin position="338"/>
        <end position="356"/>
    </location>
</feature>
<evidence type="ECO:0000256" key="2">
    <source>
        <dbReference type="ARBA" id="ARBA00022692"/>
    </source>
</evidence>
<feature type="transmembrane region" description="Helical" evidence="5">
    <location>
        <begin position="277"/>
        <end position="297"/>
    </location>
</feature>
<dbReference type="PANTHER" id="PTHR23542:SF1">
    <property type="entry name" value="MAJOR FACILITATOR SUPERFAMILY (MFS) PROFILE DOMAIN-CONTAINING PROTEIN"/>
    <property type="match status" value="1"/>
</dbReference>
<feature type="transmembrane region" description="Helical" evidence="5">
    <location>
        <begin position="79"/>
        <end position="99"/>
    </location>
</feature>
<feature type="transmembrane region" description="Helical" evidence="5">
    <location>
        <begin position="250"/>
        <end position="270"/>
    </location>
</feature>
<dbReference type="InterPro" id="IPR011701">
    <property type="entry name" value="MFS"/>
</dbReference>
<evidence type="ECO:0000256" key="4">
    <source>
        <dbReference type="ARBA" id="ARBA00023136"/>
    </source>
</evidence>
<comment type="subcellular location">
    <subcellularLocation>
        <location evidence="1">Cell membrane</location>
        <topology evidence="1">Multi-pass membrane protein</topology>
    </subcellularLocation>
</comment>
<feature type="transmembrane region" description="Helical" evidence="5">
    <location>
        <begin position="172"/>
        <end position="189"/>
    </location>
</feature>
<evidence type="ECO:0000256" key="3">
    <source>
        <dbReference type="ARBA" id="ARBA00022989"/>
    </source>
</evidence>
<dbReference type="Gene3D" id="1.20.1250.20">
    <property type="entry name" value="MFS general substrate transporter like domains"/>
    <property type="match status" value="1"/>
</dbReference>
<evidence type="ECO:0000256" key="5">
    <source>
        <dbReference type="SAM" id="Phobius"/>
    </source>
</evidence>
<feature type="transmembrane region" description="Helical" evidence="5">
    <location>
        <begin position="303"/>
        <end position="326"/>
    </location>
</feature>
<comment type="caution">
    <text evidence="7">The sequence shown here is derived from an EMBL/GenBank/DDBJ whole genome shotgun (WGS) entry which is preliminary data.</text>
</comment>
<evidence type="ECO:0000259" key="6">
    <source>
        <dbReference type="PROSITE" id="PS50850"/>
    </source>
</evidence>
<dbReference type="InterPro" id="IPR036259">
    <property type="entry name" value="MFS_trans_sf"/>
</dbReference>
<organism evidence="7 8">
    <name type="scientific">Scrofimicrobium canadense</name>
    <dbReference type="NCBI Taxonomy" id="2652290"/>
    <lineage>
        <taxon>Bacteria</taxon>
        <taxon>Bacillati</taxon>
        <taxon>Actinomycetota</taxon>
        <taxon>Actinomycetes</taxon>
        <taxon>Actinomycetales</taxon>
        <taxon>Actinomycetaceae</taxon>
        <taxon>Scrofimicrobium</taxon>
    </lineage>
</organism>
<proteinExistence type="predicted"/>
<dbReference type="EMBL" id="VULO01000007">
    <property type="protein sequence ID" value="MSS84468.1"/>
    <property type="molecule type" value="Genomic_DNA"/>
</dbReference>
<dbReference type="InterPro" id="IPR020846">
    <property type="entry name" value="MFS_dom"/>
</dbReference>
<evidence type="ECO:0000313" key="7">
    <source>
        <dbReference type="EMBL" id="MSS84468.1"/>
    </source>
</evidence>